<dbReference type="Ensembl" id="ENSRNOT00000131152.1">
    <property type="protein sequence ID" value="ENSRNOP00000102510.1"/>
    <property type="gene ID" value="ENSRNOG00000091360.1"/>
</dbReference>
<keyword evidence="3" id="KW-0964">Secreted</keyword>
<dbReference type="PRINTS" id="PR00836">
    <property type="entry name" value="SOMATOTROPIN"/>
</dbReference>
<evidence type="ECO:0000313" key="6">
    <source>
        <dbReference type="Ensembl" id="ENSRNOP00000102510.1"/>
    </source>
</evidence>
<dbReference type="InterPro" id="IPR001400">
    <property type="entry name" value="Somatotropin/Prolactin"/>
</dbReference>
<dbReference type="InterPro" id="IPR009079">
    <property type="entry name" value="4_helix_cytokine-like_core"/>
</dbReference>
<reference evidence="6" key="2">
    <citation type="submission" date="2025-08" db="UniProtKB">
        <authorList>
            <consortium name="Ensembl"/>
        </authorList>
    </citation>
    <scope>IDENTIFICATION</scope>
    <source>
        <strain evidence="6">Brown Norway</strain>
    </source>
</reference>
<evidence type="ECO:0000256" key="4">
    <source>
        <dbReference type="RuleBase" id="RU003618"/>
    </source>
</evidence>
<comment type="similarity">
    <text evidence="2 4">Belongs to the somatotropin/prolactin family.</text>
</comment>
<evidence type="ECO:0000313" key="7">
    <source>
        <dbReference type="Proteomes" id="UP000002494"/>
    </source>
</evidence>
<feature type="chain" id="PRO_5046295603" evidence="5">
    <location>
        <begin position="30"/>
        <end position="229"/>
    </location>
</feature>
<dbReference type="PANTHER" id="PTHR11417">
    <property type="entry name" value="SOMATOTROPIN,PROLACTIN"/>
    <property type="match status" value="1"/>
</dbReference>
<evidence type="ECO:0000256" key="2">
    <source>
        <dbReference type="ARBA" id="ARBA00008474"/>
    </source>
</evidence>
<accession>A0ABK0LB35</accession>
<name>A0ABK0LB35_RAT</name>
<keyword evidence="4" id="KW-0372">Hormone</keyword>
<dbReference type="Gene3D" id="1.20.1250.10">
    <property type="match status" value="1"/>
</dbReference>
<dbReference type="PANTHER" id="PTHR11417:SF31">
    <property type="entry name" value="GROWTH HORMONE D5-RELATED"/>
    <property type="match status" value="1"/>
</dbReference>
<dbReference type="RefSeq" id="NP_001419340.1">
    <property type="nucleotide sequence ID" value="NM_001432411.1"/>
</dbReference>
<dbReference type="CDD" id="cd10288">
    <property type="entry name" value="prolactin_like"/>
    <property type="match status" value="1"/>
</dbReference>
<keyword evidence="5" id="KW-0732">Signal</keyword>
<dbReference type="InterPro" id="IPR018116">
    <property type="entry name" value="Somatotropin_CS"/>
</dbReference>
<dbReference type="PROSITE" id="PS00266">
    <property type="entry name" value="SOMATOTROPIN_1"/>
    <property type="match status" value="1"/>
</dbReference>
<dbReference type="Pfam" id="PF00103">
    <property type="entry name" value="Hormone_1"/>
    <property type="match status" value="1"/>
</dbReference>
<comment type="subcellular location">
    <subcellularLocation>
        <location evidence="1 4">Secreted</location>
    </subcellularLocation>
</comment>
<dbReference type="PROSITE" id="PS00338">
    <property type="entry name" value="SOMATOTROPIN_2"/>
    <property type="match status" value="1"/>
</dbReference>
<reference evidence="6" key="1">
    <citation type="submission" date="2024-01" db="EMBL/GenBank/DDBJ databases">
        <title>GRCr8: a new rat reference genome assembly contstructed from accurate long reads and long range scaffolding.</title>
        <authorList>
            <person name="Doris P.A."/>
            <person name="Kalbfleisch T."/>
            <person name="Li K."/>
            <person name="Howe K."/>
            <person name="Wood J."/>
        </authorList>
    </citation>
    <scope>NUCLEOTIDE SEQUENCE [LARGE SCALE GENOMIC DNA]</scope>
    <source>
        <strain evidence="6">Brown Norway</strain>
    </source>
</reference>
<evidence type="ECO:0000256" key="3">
    <source>
        <dbReference type="ARBA" id="ARBA00022525"/>
    </source>
</evidence>
<dbReference type="GeneTree" id="ENSGT00950000182818"/>
<evidence type="ECO:0000256" key="5">
    <source>
        <dbReference type="SAM" id="SignalP"/>
    </source>
</evidence>
<dbReference type="Proteomes" id="UP000002494">
    <property type="component" value="Chromosome 17"/>
</dbReference>
<gene>
    <name evidence="6" type="primary">LOC134482775</name>
</gene>
<reference evidence="6" key="3">
    <citation type="submission" date="2025-09" db="UniProtKB">
        <authorList>
            <consortium name="Ensembl"/>
        </authorList>
    </citation>
    <scope>IDENTIFICATION</scope>
    <source>
        <strain evidence="6">Brown Norway</strain>
    </source>
</reference>
<keyword evidence="7" id="KW-1185">Reference proteome</keyword>
<feature type="signal peptide" evidence="5">
    <location>
        <begin position="1"/>
        <end position="29"/>
    </location>
</feature>
<protein>
    <submittedName>
        <fullName evidence="6">Uncharacterized protein</fullName>
    </submittedName>
</protein>
<proteinExistence type="inferred from homology"/>
<dbReference type="SUPFAM" id="SSF47266">
    <property type="entry name" value="4-helical cytokines"/>
    <property type="match status" value="1"/>
</dbReference>
<dbReference type="GeneID" id="134482775"/>
<organism evidence="6 7">
    <name type="scientific">Rattus norvegicus</name>
    <name type="common">Rat</name>
    <dbReference type="NCBI Taxonomy" id="10116"/>
    <lineage>
        <taxon>Eukaryota</taxon>
        <taxon>Metazoa</taxon>
        <taxon>Chordata</taxon>
        <taxon>Craniata</taxon>
        <taxon>Vertebrata</taxon>
        <taxon>Euteleostomi</taxon>
        <taxon>Mammalia</taxon>
        <taxon>Eutheria</taxon>
        <taxon>Euarchontoglires</taxon>
        <taxon>Glires</taxon>
        <taxon>Rodentia</taxon>
        <taxon>Myomorpha</taxon>
        <taxon>Muroidea</taxon>
        <taxon>Muridae</taxon>
        <taxon>Murinae</taxon>
        <taxon>Rattus</taxon>
    </lineage>
</organism>
<evidence type="ECO:0000256" key="1">
    <source>
        <dbReference type="ARBA" id="ARBA00004613"/>
    </source>
</evidence>
<sequence length="229" mass="26173">MQLTLTLSGSGMQLLLLVSSLLLWENVASKPTAIVSTDDLYHRLVEQSHNTFIMAADVYREFDINFAKRSWMKDRILPLCHTASIHTPENLEEVHEMKTEDFLNSIINVSVSWKEPLKHLVSAVTALPGASVSMGKKAVDMKDKNLIILEGLQTLYNRTQAKVEENFENFDFPAWSGLKDLESSDEDTHLFAIYNLCRCFKRDIHKIDTYLKVLRCRVVFKNECGVSTF</sequence>